<sequence>MEGHVIAYRMHVALQLLLSIEWDTCGRSPEGPLVGRLKGQT</sequence>
<dbReference type="Proteomes" id="UP000830961">
    <property type="component" value="Segment"/>
</dbReference>
<evidence type="ECO:0000313" key="2">
    <source>
        <dbReference type="Proteomes" id="UP000830961"/>
    </source>
</evidence>
<name>A0AAE9HPH4_9CAUD</name>
<accession>A0AAE9HPH4</accession>
<evidence type="ECO:0000313" key="1">
    <source>
        <dbReference type="EMBL" id="UQK57893.1"/>
    </source>
</evidence>
<organism evidence="1 2">
    <name type="scientific">Klebsiella phage Kp7</name>
    <dbReference type="NCBI Taxonomy" id="2936515"/>
    <lineage>
        <taxon>Viruses</taxon>
        <taxon>Duplodnaviria</taxon>
        <taxon>Heunggongvirae</taxon>
        <taxon>Uroviricota</taxon>
        <taxon>Caudoviricetes</taxon>
        <taxon>Autographivirales</taxon>
        <taxon>Autosignataviridae</taxon>
        <taxon>Molineuxvirinae</taxon>
        <taxon>Gansuvirus</taxon>
        <taxon>Gansuvirus Kp7</taxon>
    </lineage>
</organism>
<proteinExistence type="predicted"/>
<dbReference type="EMBL" id="ON148527">
    <property type="protein sequence ID" value="UQK57893.1"/>
    <property type="molecule type" value="Genomic_DNA"/>
</dbReference>
<gene>
    <name evidence="1" type="ORF">Kp7_53</name>
</gene>
<protein>
    <submittedName>
        <fullName evidence="1">Uncharacterized protein</fullName>
    </submittedName>
</protein>
<keyword evidence="2" id="KW-1185">Reference proteome</keyword>
<reference evidence="1 2" key="1">
    <citation type="submission" date="2022-04" db="EMBL/GenBank/DDBJ databases">
        <title>Transcriptional inhibition prevents novel lytic bacteriophages with two receptor recognition modules infecting multidrug-resistant Klebsiella pneumoniae.</title>
        <authorList>
            <person name="Huang L."/>
            <person name="Huang X."/>
            <person name="Zhao T."/>
            <person name="Zhang J."/>
            <person name="Xiang Y."/>
        </authorList>
    </citation>
    <scope>NUCLEOTIDE SEQUENCE [LARGE SCALE GENOMIC DNA]</scope>
</reference>